<comment type="caution">
    <text evidence="2">The sequence shown here is derived from an EMBL/GenBank/DDBJ whole genome shotgun (WGS) entry which is preliminary data.</text>
</comment>
<feature type="compositionally biased region" description="Basic and acidic residues" evidence="1">
    <location>
        <begin position="191"/>
        <end position="205"/>
    </location>
</feature>
<feature type="region of interest" description="Disordered" evidence="1">
    <location>
        <begin position="448"/>
        <end position="469"/>
    </location>
</feature>
<organism evidence="2 3">
    <name type="scientific">Riccia sorocarpa</name>
    <dbReference type="NCBI Taxonomy" id="122646"/>
    <lineage>
        <taxon>Eukaryota</taxon>
        <taxon>Viridiplantae</taxon>
        <taxon>Streptophyta</taxon>
        <taxon>Embryophyta</taxon>
        <taxon>Marchantiophyta</taxon>
        <taxon>Marchantiopsida</taxon>
        <taxon>Marchantiidae</taxon>
        <taxon>Marchantiales</taxon>
        <taxon>Ricciaceae</taxon>
        <taxon>Riccia</taxon>
    </lineage>
</organism>
<accession>A0ABD3IHS1</accession>
<keyword evidence="3" id="KW-1185">Reference proteome</keyword>
<evidence type="ECO:0000256" key="1">
    <source>
        <dbReference type="SAM" id="MobiDB-lite"/>
    </source>
</evidence>
<proteinExistence type="predicted"/>
<evidence type="ECO:0000313" key="2">
    <source>
        <dbReference type="EMBL" id="KAL3701786.1"/>
    </source>
</evidence>
<dbReference type="Proteomes" id="UP001633002">
    <property type="component" value="Unassembled WGS sequence"/>
</dbReference>
<sequence length="560" mass="63012">MTTVEVDARARAASLIRSWCEEKGTDVFVDQLLKLLDTEYLRTWGGLKHIPFPEVSDLGPSAQIPAKHWRYRFYHGVAAILGWPERVTYGDPRYWGEELHQAIKALWPDRLDRESSSDVSAWRSVKRRPVRDSQSEVIARPRRVTTVSKFTFSPPDSKPFSCSVESVTDLSTSPLVKKKRRLPPWIYEPLPEVRHPDSSPAKSDEESPALHQPSAARSTNFHSLRKEKRVARSLEGRIASQPVQVDDPVDVICTPSASDRIPPPSIRDIAKWKNIKKGGNGSGLHRRPVELKNVTDLPILQPPGSETDRPYVTRSLFGSVPRVDVGQVIAGPVQSNKNVFSADIVGVYMDVFTEVELAGAMICQPDYICCFLLDQFVDDVSSLEKVRVRLLHNEMCVETFRSCCEFDSRFTLCSNHISSDSSVVAGVLITQDEDPLPSPVQGTILSGSFDSDEESEWSGESHIEEAEESESDWESYYDEIVEEDLPRLGLLEIPDSFADDPIEWQYADENWPSNSTRYSHETKCLGPDPEPVPDWFQKPGGKDPVEVKMAQKSILSLMLF</sequence>
<reference evidence="2 3" key="1">
    <citation type="submission" date="2024-09" db="EMBL/GenBank/DDBJ databases">
        <title>Chromosome-scale assembly of Riccia sorocarpa.</title>
        <authorList>
            <person name="Paukszto L."/>
        </authorList>
    </citation>
    <scope>NUCLEOTIDE SEQUENCE [LARGE SCALE GENOMIC DNA]</scope>
    <source>
        <strain evidence="2">LP-2024</strain>
        <tissue evidence="2">Aerial parts of the thallus</tissue>
    </source>
</reference>
<evidence type="ECO:0000313" key="3">
    <source>
        <dbReference type="Proteomes" id="UP001633002"/>
    </source>
</evidence>
<dbReference type="AlphaFoldDB" id="A0ABD3IHS1"/>
<protein>
    <submittedName>
        <fullName evidence="2">Uncharacterized protein</fullName>
    </submittedName>
</protein>
<dbReference type="EMBL" id="JBJQOH010000001">
    <property type="protein sequence ID" value="KAL3701786.1"/>
    <property type="molecule type" value="Genomic_DNA"/>
</dbReference>
<name>A0ABD3IHS1_9MARC</name>
<feature type="region of interest" description="Disordered" evidence="1">
    <location>
        <begin position="188"/>
        <end position="228"/>
    </location>
</feature>
<gene>
    <name evidence="2" type="ORF">R1sor_019808</name>
</gene>